<evidence type="ECO:0000313" key="2">
    <source>
        <dbReference type="EMBL" id="MXU84284.1"/>
    </source>
</evidence>
<keyword evidence="1" id="KW-0812">Transmembrane</keyword>
<dbReference type="AlphaFoldDB" id="A0A6B0U657"/>
<evidence type="ECO:0000256" key="1">
    <source>
        <dbReference type="SAM" id="Phobius"/>
    </source>
</evidence>
<feature type="transmembrane region" description="Helical" evidence="1">
    <location>
        <begin position="9"/>
        <end position="29"/>
    </location>
</feature>
<name>A0A6B0U657_IXORI</name>
<dbReference type="EMBL" id="GIFC01002201">
    <property type="protein sequence ID" value="MXU84284.1"/>
    <property type="molecule type" value="Transcribed_RNA"/>
</dbReference>
<accession>A0A6B0U657</accession>
<keyword evidence="1" id="KW-1133">Transmembrane helix</keyword>
<proteinExistence type="predicted"/>
<organism evidence="2">
    <name type="scientific">Ixodes ricinus</name>
    <name type="common">Common tick</name>
    <name type="synonym">Acarus ricinus</name>
    <dbReference type="NCBI Taxonomy" id="34613"/>
    <lineage>
        <taxon>Eukaryota</taxon>
        <taxon>Metazoa</taxon>
        <taxon>Ecdysozoa</taxon>
        <taxon>Arthropoda</taxon>
        <taxon>Chelicerata</taxon>
        <taxon>Arachnida</taxon>
        <taxon>Acari</taxon>
        <taxon>Parasitiformes</taxon>
        <taxon>Ixodida</taxon>
        <taxon>Ixodoidea</taxon>
        <taxon>Ixodidae</taxon>
        <taxon>Ixodinae</taxon>
        <taxon>Ixodes</taxon>
    </lineage>
</organism>
<keyword evidence="1" id="KW-0472">Membrane</keyword>
<protein>
    <submittedName>
        <fullName evidence="2">Uncharacterized protein</fullName>
    </submittedName>
</protein>
<feature type="transmembrane region" description="Helical" evidence="1">
    <location>
        <begin position="35"/>
        <end position="59"/>
    </location>
</feature>
<reference evidence="2" key="1">
    <citation type="submission" date="2019-12" db="EMBL/GenBank/DDBJ databases">
        <title>An insight into the sialome of adult female Ixodes ricinus ticks feeding for 6 days.</title>
        <authorList>
            <person name="Perner J."/>
            <person name="Ribeiro J.M.C."/>
        </authorList>
    </citation>
    <scope>NUCLEOTIDE SEQUENCE</scope>
    <source>
        <strain evidence="2">Semi-engorged</strain>
        <tissue evidence="2">Salivary glands</tissue>
    </source>
</reference>
<sequence>MEKKVPKNVGVYFCTFFFSLSSLALYGYFLSFSHFFYLVLCVGHLNLVTTEFKRCLWLLHQYMCSLKRYLISALKWTSCT</sequence>